<keyword evidence="2" id="KW-1185">Reference proteome</keyword>
<proteinExistence type="predicted"/>
<protein>
    <recommendedName>
        <fullName evidence="3">F-box domain-containing protein</fullName>
    </recommendedName>
</protein>
<evidence type="ECO:0008006" key="3">
    <source>
        <dbReference type="Google" id="ProtNLM"/>
    </source>
</evidence>
<dbReference type="Proteomes" id="UP000623467">
    <property type="component" value="Unassembled WGS sequence"/>
</dbReference>
<sequence>MHFPCGDDFAEVLAIWFRRARSHPLSISMSLCGLSSSWNHRVSDVLWRHGGQLKHLEILDDNDDDDDLIGDESQIVDLFGDTTSVSLPLLETLTIRCQHRREYRASQILQLLRAAPNIVEFSSNRVWTRTNPQPENLVVPTLRRVIFGETSTGDDEIFLYLSLPALEALSLPLRYITGDELLACVKRSAAPLQDLALGWEFGVLESAQLHDCLRLIPTLTKFTMWWPSSVVVTELFAALAESPSLLSALHDLTIHIRNTARRPSDISDSSWRTLVRALSYRRMEHLYIVPVEGSPPRDVLTSLLELVANGGKVHVGTEELNFVVA</sequence>
<organism evidence="1 2">
    <name type="scientific">Mycena sanguinolenta</name>
    <dbReference type="NCBI Taxonomy" id="230812"/>
    <lineage>
        <taxon>Eukaryota</taxon>
        <taxon>Fungi</taxon>
        <taxon>Dikarya</taxon>
        <taxon>Basidiomycota</taxon>
        <taxon>Agaricomycotina</taxon>
        <taxon>Agaricomycetes</taxon>
        <taxon>Agaricomycetidae</taxon>
        <taxon>Agaricales</taxon>
        <taxon>Marasmiineae</taxon>
        <taxon>Mycenaceae</taxon>
        <taxon>Mycena</taxon>
    </lineage>
</organism>
<dbReference type="InterPro" id="IPR032675">
    <property type="entry name" value="LRR_dom_sf"/>
</dbReference>
<evidence type="ECO:0000313" key="1">
    <source>
        <dbReference type="EMBL" id="KAF7375486.1"/>
    </source>
</evidence>
<comment type="caution">
    <text evidence="1">The sequence shown here is derived from an EMBL/GenBank/DDBJ whole genome shotgun (WGS) entry which is preliminary data.</text>
</comment>
<dbReference type="Gene3D" id="3.80.10.10">
    <property type="entry name" value="Ribonuclease Inhibitor"/>
    <property type="match status" value="1"/>
</dbReference>
<accession>A0A8H6ZFU6</accession>
<reference evidence="1" key="1">
    <citation type="submission" date="2020-05" db="EMBL/GenBank/DDBJ databases">
        <title>Mycena genomes resolve the evolution of fungal bioluminescence.</title>
        <authorList>
            <person name="Tsai I.J."/>
        </authorList>
    </citation>
    <scope>NUCLEOTIDE SEQUENCE</scope>
    <source>
        <strain evidence="1">160909Yilan</strain>
    </source>
</reference>
<gene>
    <name evidence="1" type="ORF">MSAN_00436600</name>
</gene>
<dbReference type="EMBL" id="JACAZH010000002">
    <property type="protein sequence ID" value="KAF7375486.1"/>
    <property type="molecule type" value="Genomic_DNA"/>
</dbReference>
<evidence type="ECO:0000313" key="2">
    <source>
        <dbReference type="Proteomes" id="UP000623467"/>
    </source>
</evidence>
<name>A0A8H6ZFU6_9AGAR</name>
<dbReference type="AlphaFoldDB" id="A0A8H6ZFU6"/>